<comment type="similarity">
    <text evidence="10">Belongs to the MurCDEF family. MurF subfamily.</text>
</comment>
<feature type="binding site" evidence="10">
    <location>
        <begin position="132"/>
        <end position="138"/>
    </location>
    <ligand>
        <name>ATP</name>
        <dbReference type="ChEBI" id="CHEBI:30616"/>
    </ligand>
</feature>
<dbReference type="PANTHER" id="PTHR43024:SF1">
    <property type="entry name" value="UDP-N-ACETYLMURAMOYL-TRIPEPTIDE--D-ALANYL-D-ALANINE LIGASE"/>
    <property type="match status" value="1"/>
</dbReference>
<organism evidence="15 16">
    <name type="scientific">Corynebacterium amycolatum</name>
    <dbReference type="NCBI Taxonomy" id="43765"/>
    <lineage>
        <taxon>Bacteria</taxon>
        <taxon>Bacillati</taxon>
        <taxon>Actinomycetota</taxon>
        <taxon>Actinomycetes</taxon>
        <taxon>Mycobacteriales</taxon>
        <taxon>Corynebacteriaceae</taxon>
        <taxon>Corynebacterium</taxon>
    </lineage>
</organism>
<dbReference type="SUPFAM" id="SSF53623">
    <property type="entry name" value="MurD-like peptide ligases, catalytic domain"/>
    <property type="match status" value="1"/>
</dbReference>
<dbReference type="InterPro" id="IPR036615">
    <property type="entry name" value="Mur_ligase_C_dom_sf"/>
</dbReference>
<protein>
    <recommendedName>
        <fullName evidence="10 11">UDP-N-acetylmuramoyl-tripeptide--D-alanyl-D-alanine ligase</fullName>
        <ecNumber evidence="10 11">6.3.2.10</ecNumber>
    </recommendedName>
    <alternativeName>
        <fullName evidence="10">D-alanyl-D-alanine-adding enzyme</fullName>
    </alternativeName>
</protein>
<dbReference type="NCBIfam" id="TIGR01143">
    <property type="entry name" value="murF"/>
    <property type="match status" value="1"/>
</dbReference>
<reference evidence="15" key="1">
    <citation type="submission" date="2023-05" db="EMBL/GenBank/DDBJ databases">
        <authorList>
            <person name="Du J."/>
        </authorList>
    </citation>
    <scope>NUCLEOTIDE SEQUENCE</scope>
    <source>
        <strain evidence="15">UMB1064</strain>
    </source>
</reference>
<evidence type="ECO:0000256" key="10">
    <source>
        <dbReference type="HAMAP-Rule" id="MF_02019"/>
    </source>
</evidence>
<dbReference type="GO" id="GO:0051301">
    <property type="term" value="P:cell division"/>
    <property type="evidence" value="ECO:0007669"/>
    <property type="project" value="UniProtKB-KW"/>
</dbReference>
<keyword evidence="9 10" id="KW-0961">Cell wall biogenesis/degradation</keyword>
<dbReference type="Gene3D" id="3.40.1190.10">
    <property type="entry name" value="Mur-like, catalytic domain"/>
    <property type="match status" value="1"/>
</dbReference>
<dbReference type="Pfam" id="PF02875">
    <property type="entry name" value="Mur_ligase_C"/>
    <property type="match status" value="1"/>
</dbReference>
<keyword evidence="2 10" id="KW-0436">Ligase</keyword>
<dbReference type="Gene3D" id="3.90.190.20">
    <property type="entry name" value="Mur ligase, C-terminal domain"/>
    <property type="match status" value="1"/>
</dbReference>
<sequence>MIALTAAEIAHIVGGELVHVDDDATVTQPAEFDSRKIREGSLFLALPGARVDGHDFIDQAVAAGATMALAARDVGQPAVVVKPLGKQDSNADAFAHDPDGSGAAVLEALGKLARYVVDELKKDQLHVVGVTGSAGKTSTKDMMATLLRTDGPTVAPKGSFNNEIGHPYTVLQCTPETKYLVAEMSARGIGHVAHLARIAPPTIGAVLNVGTAHLGEFGSREAIAQAKGELVEALPAAEQGGVAVLNADDDYVTGMAPRTQAKVVFFSADENSERHATADYRATNVQLDDFARASFDLHIPDGRTFPIQLQVYGAHQVANALAAIAVAVESGIDAEQVAKAMAAHVAASERRMDVQQLTGNIVVINDSYNANPDSMRAGIDALARTAAGPTHQDASSWAVLGQMGELGDSAENEHSSLGEYLVGRGIDRLIAVGESSNVHALADKAEELGLNTSRVPDTSAAAELVAAEVRPNDVVLVKASYADGMWRVADSLAAKVGTAPESESGEEK</sequence>
<keyword evidence="8 10" id="KW-0131">Cell cycle</keyword>
<dbReference type="Pfam" id="PF01225">
    <property type="entry name" value="Mur_ligase"/>
    <property type="match status" value="1"/>
</dbReference>
<feature type="domain" description="Mur ligase central" evidence="14">
    <location>
        <begin position="130"/>
        <end position="327"/>
    </location>
</feature>
<evidence type="ECO:0000256" key="11">
    <source>
        <dbReference type="RuleBase" id="RU004136"/>
    </source>
</evidence>
<dbReference type="EC" id="6.3.2.10" evidence="10 11"/>
<comment type="caution">
    <text evidence="15">The sequence shown here is derived from an EMBL/GenBank/DDBJ whole genome shotgun (WGS) entry which is preliminary data.</text>
</comment>
<dbReference type="RefSeq" id="WP_070856447.1">
    <property type="nucleotide sequence ID" value="NZ_JASOOY020000011.1"/>
</dbReference>
<dbReference type="GO" id="GO:0008360">
    <property type="term" value="P:regulation of cell shape"/>
    <property type="evidence" value="ECO:0007669"/>
    <property type="project" value="UniProtKB-KW"/>
</dbReference>
<evidence type="ECO:0000259" key="12">
    <source>
        <dbReference type="Pfam" id="PF01225"/>
    </source>
</evidence>
<evidence type="ECO:0000256" key="8">
    <source>
        <dbReference type="ARBA" id="ARBA00023306"/>
    </source>
</evidence>
<evidence type="ECO:0000256" key="6">
    <source>
        <dbReference type="ARBA" id="ARBA00022960"/>
    </source>
</evidence>
<dbReference type="Proteomes" id="UP001223646">
    <property type="component" value="Unassembled WGS sequence"/>
</dbReference>
<dbReference type="GO" id="GO:0071555">
    <property type="term" value="P:cell wall organization"/>
    <property type="evidence" value="ECO:0007669"/>
    <property type="project" value="UniProtKB-KW"/>
</dbReference>
<evidence type="ECO:0000313" key="16">
    <source>
        <dbReference type="Proteomes" id="UP001223646"/>
    </source>
</evidence>
<name>A0AAW9SU93_CORAY</name>
<feature type="domain" description="Mur ligase C-terminal" evidence="13">
    <location>
        <begin position="350"/>
        <end position="480"/>
    </location>
</feature>
<keyword evidence="5 10" id="KW-0067">ATP-binding</keyword>
<evidence type="ECO:0000256" key="5">
    <source>
        <dbReference type="ARBA" id="ARBA00022840"/>
    </source>
</evidence>
<evidence type="ECO:0000313" key="15">
    <source>
        <dbReference type="EMBL" id="MEO3716544.1"/>
    </source>
</evidence>
<reference evidence="15" key="2">
    <citation type="submission" date="2024-05" db="EMBL/GenBank/DDBJ databases">
        <authorList>
            <person name="Wolfe A."/>
        </authorList>
    </citation>
    <scope>NUCLEOTIDE SEQUENCE</scope>
    <source>
        <strain evidence="15">UMB1064</strain>
    </source>
</reference>
<dbReference type="GO" id="GO:0009252">
    <property type="term" value="P:peptidoglycan biosynthetic process"/>
    <property type="evidence" value="ECO:0007669"/>
    <property type="project" value="UniProtKB-UniRule"/>
</dbReference>
<dbReference type="InterPro" id="IPR004101">
    <property type="entry name" value="Mur_ligase_C"/>
</dbReference>
<evidence type="ECO:0000256" key="3">
    <source>
        <dbReference type="ARBA" id="ARBA00022618"/>
    </source>
</evidence>
<evidence type="ECO:0000259" key="14">
    <source>
        <dbReference type="Pfam" id="PF08245"/>
    </source>
</evidence>
<comment type="subcellular location">
    <subcellularLocation>
        <location evidence="10 11">Cytoplasm</location>
    </subcellularLocation>
</comment>
<keyword evidence="7 10" id="KW-0573">Peptidoglycan synthesis</keyword>
<dbReference type="GO" id="GO:0005524">
    <property type="term" value="F:ATP binding"/>
    <property type="evidence" value="ECO:0007669"/>
    <property type="project" value="UniProtKB-UniRule"/>
</dbReference>
<comment type="function">
    <text evidence="10 11">Involved in cell wall formation. Catalyzes the final step in the synthesis of UDP-N-acetylmuramoyl-pentapeptide, the precursor of murein.</text>
</comment>
<keyword evidence="4 10" id="KW-0547">Nucleotide-binding</keyword>
<evidence type="ECO:0000256" key="7">
    <source>
        <dbReference type="ARBA" id="ARBA00022984"/>
    </source>
</evidence>
<evidence type="ECO:0000256" key="1">
    <source>
        <dbReference type="ARBA" id="ARBA00022490"/>
    </source>
</evidence>
<evidence type="ECO:0000256" key="4">
    <source>
        <dbReference type="ARBA" id="ARBA00022741"/>
    </source>
</evidence>
<keyword evidence="6 10" id="KW-0133">Cell shape</keyword>
<evidence type="ECO:0000256" key="9">
    <source>
        <dbReference type="ARBA" id="ARBA00023316"/>
    </source>
</evidence>
<accession>A0AAW9SU93</accession>
<evidence type="ECO:0000259" key="13">
    <source>
        <dbReference type="Pfam" id="PF02875"/>
    </source>
</evidence>
<dbReference type="HAMAP" id="MF_02019">
    <property type="entry name" value="MurF"/>
    <property type="match status" value="1"/>
</dbReference>
<dbReference type="InterPro" id="IPR000713">
    <property type="entry name" value="Mur_ligase_N"/>
</dbReference>
<comment type="pathway">
    <text evidence="10 11">Cell wall biogenesis; peptidoglycan biosynthesis.</text>
</comment>
<dbReference type="Gene3D" id="3.40.1390.10">
    <property type="entry name" value="MurE/MurF, N-terminal domain"/>
    <property type="match status" value="1"/>
</dbReference>
<feature type="domain" description="Mur ligase N-terminal catalytic" evidence="12">
    <location>
        <begin position="33"/>
        <end position="112"/>
    </location>
</feature>
<dbReference type="InterPro" id="IPR036565">
    <property type="entry name" value="Mur-like_cat_sf"/>
</dbReference>
<dbReference type="SUPFAM" id="SSF53244">
    <property type="entry name" value="MurD-like peptide ligases, peptide-binding domain"/>
    <property type="match status" value="1"/>
</dbReference>
<dbReference type="AlphaFoldDB" id="A0AAW9SU93"/>
<dbReference type="EMBL" id="JASOOY020000011">
    <property type="protein sequence ID" value="MEO3716544.1"/>
    <property type="molecule type" value="Genomic_DNA"/>
</dbReference>
<dbReference type="SUPFAM" id="SSF63418">
    <property type="entry name" value="MurE/MurF N-terminal domain"/>
    <property type="match status" value="1"/>
</dbReference>
<dbReference type="Pfam" id="PF08245">
    <property type="entry name" value="Mur_ligase_M"/>
    <property type="match status" value="1"/>
</dbReference>
<proteinExistence type="inferred from homology"/>
<dbReference type="InterPro" id="IPR005863">
    <property type="entry name" value="UDP-N-AcMur_synth"/>
</dbReference>
<dbReference type="GO" id="GO:0005737">
    <property type="term" value="C:cytoplasm"/>
    <property type="evidence" value="ECO:0007669"/>
    <property type="project" value="UniProtKB-SubCell"/>
</dbReference>
<dbReference type="InterPro" id="IPR051046">
    <property type="entry name" value="MurCDEF_CellWall_CoF430Synth"/>
</dbReference>
<dbReference type="InterPro" id="IPR013221">
    <property type="entry name" value="Mur_ligase_cen"/>
</dbReference>
<dbReference type="InterPro" id="IPR035911">
    <property type="entry name" value="MurE/MurF_N"/>
</dbReference>
<dbReference type="GO" id="GO:0047480">
    <property type="term" value="F:UDP-N-acetylmuramoyl-tripeptide-D-alanyl-D-alanine ligase activity"/>
    <property type="evidence" value="ECO:0007669"/>
    <property type="project" value="UniProtKB-UniRule"/>
</dbReference>
<keyword evidence="3 10" id="KW-0132">Cell division</keyword>
<gene>
    <name evidence="10 15" type="primary">murF</name>
    <name evidence="15" type="ORF">QP460_002920</name>
</gene>
<evidence type="ECO:0000256" key="2">
    <source>
        <dbReference type="ARBA" id="ARBA00022598"/>
    </source>
</evidence>
<dbReference type="PANTHER" id="PTHR43024">
    <property type="entry name" value="UDP-N-ACETYLMURAMOYL-TRIPEPTIDE--D-ALANYL-D-ALANINE LIGASE"/>
    <property type="match status" value="1"/>
</dbReference>
<comment type="catalytic activity">
    <reaction evidence="10 11">
        <text>D-alanyl-D-alanine + UDP-N-acetyl-alpha-D-muramoyl-L-alanyl-gamma-D-glutamyl-meso-2,6-diaminopimelate + ATP = UDP-N-acetyl-alpha-D-muramoyl-L-alanyl-gamma-D-glutamyl-meso-2,6-diaminopimeloyl-D-alanyl-D-alanine + ADP + phosphate + H(+)</text>
        <dbReference type="Rhea" id="RHEA:28374"/>
        <dbReference type="ChEBI" id="CHEBI:15378"/>
        <dbReference type="ChEBI" id="CHEBI:30616"/>
        <dbReference type="ChEBI" id="CHEBI:43474"/>
        <dbReference type="ChEBI" id="CHEBI:57822"/>
        <dbReference type="ChEBI" id="CHEBI:61386"/>
        <dbReference type="ChEBI" id="CHEBI:83905"/>
        <dbReference type="ChEBI" id="CHEBI:456216"/>
        <dbReference type="EC" id="6.3.2.10"/>
    </reaction>
</comment>
<keyword evidence="1 10" id="KW-0963">Cytoplasm</keyword>